<dbReference type="Gene3D" id="1.25.40.10">
    <property type="entry name" value="Tetratricopeptide repeat domain"/>
    <property type="match status" value="1"/>
</dbReference>
<proteinExistence type="predicted"/>
<dbReference type="RefSeq" id="WP_349927675.1">
    <property type="nucleotide sequence ID" value="NZ_CP157981.1"/>
</dbReference>
<protein>
    <submittedName>
        <fullName evidence="2">Type IV pilus biogenesis/stability protein PilW</fullName>
    </submittedName>
</protein>
<name>A0AAU7SVP9_9GAMM</name>
<dbReference type="PANTHER" id="PTHR44216:SF3">
    <property type="entry name" value="PROTEIN O-MANNOSYL-TRANSFERASE TMTC2"/>
    <property type="match status" value="1"/>
</dbReference>
<dbReference type="SUPFAM" id="SSF48452">
    <property type="entry name" value="TPR-like"/>
    <property type="match status" value="1"/>
</dbReference>
<dbReference type="Pfam" id="PF13176">
    <property type="entry name" value="TPR_7"/>
    <property type="match status" value="1"/>
</dbReference>
<accession>A0AAU7SVP9</accession>
<dbReference type="InterPro" id="IPR052384">
    <property type="entry name" value="TMTC_O-mannosyltransferase"/>
</dbReference>
<feature type="repeat" description="TPR" evidence="1">
    <location>
        <begin position="131"/>
        <end position="164"/>
    </location>
</feature>
<dbReference type="InterPro" id="IPR011990">
    <property type="entry name" value="TPR-like_helical_dom_sf"/>
</dbReference>
<organism evidence="2">
    <name type="scientific">Acinetobacter sp. A1-4-2</name>
    <dbReference type="NCBI Taxonomy" id="3156489"/>
    <lineage>
        <taxon>Bacteria</taxon>
        <taxon>Pseudomonadati</taxon>
        <taxon>Pseudomonadota</taxon>
        <taxon>Gammaproteobacteria</taxon>
        <taxon>Moraxellales</taxon>
        <taxon>Moraxellaceae</taxon>
        <taxon>Acinetobacter</taxon>
    </lineage>
</organism>
<reference evidence="2" key="1">
    <citation type="submission" date="2024-06" db="EMBL/GenBank/DDBJ databases">
        <authorList>
            <person name="Song Z."/>
        </authorList>
    </citation>
    <scope>NUCLEOTIDE SEQUENCE</scope>
    <source>
        <strain evidence="2">A1-4-2</strain>
    </source>
</reference>
<dbReference type="PANTHER" id="PTHR44216">
    <property type="entry name" value="PROTEIN O-MANNOSYL-TRANSFERASE TMTC2"/>
    <property type="match status" value="1"/>
</dbReference>
<dbReference type="EMBL" id="CP157981">
    <property type="protein sequence ID" value="XBU15248.1"/>
    <property type="molecule type" value="Genomic_DNA"/>
</dbReference>
<keyword evidence="1" id="KW-0802">TPR repeat</keyword>
<dbReference type="Pfam" id="PF13431">
    <property type="entry name" value="TPR_17"/>
    <property type="match status" value="1"/>
</dbReference>
<feature type="repeat" description="TPR" evidence="1">
    <location>
        <begin position="24"/>
        <end position="57"/>
    </location>
</feature>
<dbReference type="SMART" id="SM00028">
    <property type="entry name" value="TPR"/>
    <property type="match status" value="3"/>
</dbReference>
<dbReference type="NCBIfam" id="TIGR02521">
    <property type="entry name" value="type_IV_pilW"/>
    <property type="match status" value="1"/>
</dbReference>
<dbReference type="Pfam" id="PF13181">
    <property type="entry name" value="TPR_8"/>
    <property type="match status" value="1"/>
</dbReference>
<sequence length="253" mass="28602">MSAIFVAGCQTPATIGKKDPEKAVKVRTQLAAEYIKSGDLDSAKRTLDQALEVDSRDSTANMMMGVLLQQEGSKISMDKAESYFKRAISADPKNAQARNNYGTYLYQIERYNDALEQLNVAGTMLGYEQRYRALENAGRIYLKQGDMVNAEKTFKQALQVNRDSYVSMLELSEIFYLKQQTAAATQLYEQFVRSVGQKNQGARALWIGIRIARANSDPMGTQVLVNQLRALFPESPEYQRYLQLQYSTEAVWK</sequence>
<evidence type="ECO:0000313" key="2">
    <source>
        <dbReference type="EMBL" id="XBU15248.1"/>
    </source>
</evidence>
<gene>
    <name evidence="2" type="primary">pilW</name>
    <name evidence="2" type="ORF">ABJ384_12465</name>
</gene>
<dbReference type="InterPro" id="IPR013360">
    <property type="entry name" value="Pilus_4_PilW"/>
</dbReference>
<evidence type="ECO:0000256" key="1">
    <source>
        <dbReference type="PROSITE-ProRule" id="PRU00339"/>
    </source>
</evidence>
<dbReference type="AlphaFoldDB" id="A0AAU7SVP9"/>
<dbReference type="InterPro" id="IPR019734">
    <property type="entry name" value="TPR_rpt"/>
</dbReference>
<dbReference type="PROSITE" id="PS50005">
    <property type="entry name" value="TPR"/>
    <property type="match status" value="2"/>
</dbReference>